<dbReference type="AlphaFoldDB" id="A0A915JKX6"/>
<organism evidence="1 2">
    <name type="scientific">Romanomermis culicivorax</name>
    <name type="common">Nematode worm</name>
    <dbReference type="NCBI Taxonomy" id="13658"/>
    <lineage>
        <taxon>Eukaryota</taxon>
        <taxon>Metazoa</taxon>
        <taxon>Ecdysozoa</taxon>
        <taxon>Nematoda</taxon>
        <taxon>Enoplea</taxon>
        <taxon>Dorylaimia</taxon>
        <taxon>Mermithida</taxon>
        <taxon>Mermithoidea</taxon>
        <taxon>Mermithidae</taxon>
        <taxon>Romanomermis</taxon>
    </lineage>
</organism>
<protein>
    <submittedName>
        <fullName evidence="2">Uncharacterized protein</fullName>
    </submittedName>
</protein>
<proteinExistence type="predicted"/>
<evidence type="ECO:0000313" key="1">
    <source>
        <dbReference type="Proteomes" id="UP000887565"/>
    </source>
</evidence>
<sequence length="104" mass="11404">MVIFKQGTSGEITIFQQGTSGERLVENSMYTVWFFLLAAETATATEVNTALPNQKATGPVLLWEQTPCPGEIYLGQSNNFPASRQAASCFSLYNILHILTDKNA</sequence>
<reference evidence="2" key="1">
    <citation type="submission" date="2022-11" db="UniProtKB">
        <authorList>
            <consortium name="WormBaseParasite"/>
        </authorList>
    </citation>
    <scope>IDENTIFICATION</scope>
</reference>
<evidence type="ECO:0000313" key="2">
    <source>
        <dbReference type="WBParaSite" id="nRc.2.0.1.t26849-RA"/>
    </source>
</evidence>
<keyword evidence="1" id="KW-1185">Reference proteome</keyword>
<dbReference type="WBParaSite" id="nRc.2.0.1.t26849-RA">
    <property type="protein sequence ID" value="nRc.2.0.1.t26849-RA"/>
    <property type="gene ID" value="nRc.2.0.1.g26849"/>
</dbReference>
<accession>A0A915JKX6</accession>
<dbReference type="Proteomes" id="UP000887565">
    <property type="component" value="Unplaced"/>
</dbReference>
<name>A0A915JKX6_ROMCU</name>